<evidence type="ECO:0000256" key="12">
    <source>
        <dbReference type="ARBA" id="ARBA00023303"/>
    </source>
</evidence>
<evidence type="ECO:0000256" key="3">
    <source>
        <dbReference type="ARBA" id="ARBA00022448"/>
    </source>
</evidence>
<dbReference type="InterPro" id="IPR041491">
    <property type="entry name" value="TRPM_SLOG"/>
</dbReference>
<dbReference type="FunFam" id="3.90.79.10:FF:000021">
    <property type="entry name" value="ADP-ribose pyrophosphatase, mitochondrial isoform X1"/>
    <property type="match status" value="1"/>
</dbReference>
<evidence type="ECO:0000256" key="13">
    <source>
        <dbReference type="SAM" id="Coils"/>
    </source>
</evidence>
<keyword evidence="6" id="KW-0107">Calcium channel</keyword>
<dbReference type="OMA" id="WIFRNVV"/>
<evidence type="ECO:0000313" key="17">
    <source>
        <dbReference type="EnsemblMetazoa" id="XP_020911280.1"/>
    </source>
</evidence>
<dbReference type="Pfam" id="PF00520">
    <property type="entry name" value="Ion_trans"/>
    <property type="match status" value="1"/>
</dbReference>
<evidence type="ECO:0000259" key="16">
    <source>
        <dbReference type="PROSITE" id="PS51462"/>
    </source>
</evidence>
<keyword evidence="8" id="KW-0106">Calcium</keyword>
<dbReference type="PROSITE" id="PS51462">
    <property type="entry name" value="NUDIX"/>
    <property type="match status" value="1"/>
</dbReference>
<dbReference type="InterPro" id="IPR050927">
    <property type="entry name" value="TRPM"/>
</dbReference>
<keyword evidence="13" id="KW-0175">Coiled coil</keyword>
<dbReference type="PANTHER" id="PTHR13800:SF12">
    <property type="entry name" value="TRANSIENT RECEPTOR POTENTIAL CATION CHANNEL SUBFAMILY M MEMBER-LIKE 2"/>
    <property type="match status" value="1"/>
</dbReference>
<dbReference type="CDD" id="cd03670">
    <property type="entry name" value="NUDIX_ADPRase_Nudt9"/>
    <property type="match status" value="1"/>
</dbReference>
<keyword evidence="18" id="KW-1185">Reference proteome</keyword>
<name>A0A913XXC4_EXADI</name>
<organism evidence="17 18">
    <name type="scientific">Exaiptasia diaphana</name>
    <name type="common">Tropical sea anemone</name>
    <name type="synonym">Aiptasia pulchella</name>
    <dbReference type="NCBI Taxonomy" id="2652724"/>
    <lineage>
        <taxon>Eukaryota</taxon>
        <taxon>Metazoa</taxon>
        <taxon>Cnidaria</taxon>
        <taxon>Anthozoa</taxon>
        <taxon>Hexacorallia</taxon>
        <taxon>Actiniaria</taxon>
        <taxon>Aiptasiidae</taxon>
        <taxon>Exaiptasia</taxon>
    </lineage>
</organism>
<dbReference type="EnsemblMetazoa" id="XM_021055621.2">
    <property type="protein sequence ID" value="XP_020911280.1"/>
    <property type="gene ID" value="LOC110249041"/>
</dbReference>
<feature type="coiled-coil region" evidence="13">
    <location>
        <begin position="1217"/>
        <end position="1244"/>
    </location>
</feature>
<dbReference type="InterPro" id="IPR015797">
    <property type="entry name" value="NUDIX_hydrolase-like_dom_sf"/>
</dbReference>
<dbReference type="GO" id="GO:0047631">
    <property type="term" value="F:ADP-ribose diphosphatase activity"/>
    <property type="evidence" value="ECO:0007669"/>
    <property type="project" value="UniProtKB-ARBA"/>
</dbReference>
<dbReference type="Proteomes" id="UP000887567">
    <property type="component" value="Unplaced"/>
</dbReference>
<dbReference type="Pfam" id="PF18139">
    <property type="entry name" value="LSDAT_euk"/>
    <property type="match status" value="1"/>
</dbReference>
<protein>
    <recommendedName>
        <fullName evidence="16">Nudix hydrolase domain-containing protein</fullName>
    </recommendedName>
</protein>
<evidence type="ECO:0000313" key="18">
    <source>
        <dbReference type="Proteomes" id="UP000887567"/>
    </source>
</evidence>
<evidence type="ECO:0000256" key="10">
    <source>
        <dbReference type="ARBA" id="ARBA00023065"/>
    </source>
</evidence>
<dbReference type="OrthoDB" id="310870at2759"/>
<feature type="region of interest" description="Disordered" evidence="14">
    <location>
        <begin position="1253"/>
        <end position="1272"/>
    </location>
</feature>
<feature type="transmembrane region" description="Helical" evidence="15">
    <location>
        <begin position="1100"/>
        <end position="1125"/>
    </location>
</feature>
<keyword evidence="4" id="KW-1003">Cell membrane</keyword>
<dbReference type="InterPro" id="IPR000086">
    <property type="entry name" value="NUDIX_hydrolase_dom"/>
</dbReference>
<evidence type="ECO:0000256" key="15">
    <source>
        <dbReference type="SAM" id="Phobius"/>
    </source>
</evidence>
<evidence type="ECO:0000256" key="2">
    <source>
        <dbReference type="ARBA" id="ARBA00009501"/>
    </source>
</evidence>
<dbReference type="SUPFAM" id="SSF55811">
    <property type="entry name" value="Nudix"/>
    <property type="match status" value="1"/>
</dbReference>
<keyword evidence="11 15" id="KW-0472">Membrane</keyword>
<dbReference type="InterPro" id="IPR057366">
    <property type="entry name" value="TRPM-like"/>
</dbReference>
<comment type="subcellular location">
    <subcellularLocation>
        <location evidence="1">Cell membrane</location>
        <topology evidence="1">Multi-pass membrane protein</topology>
    </subcellularLocation>
</comment>
<keyword evidence="5" id="KW-0109">Calcium transport</keyword>
<keyword evidence="10" id="KW-0406">Ion transport</keyword>
<feature type="transmembrane region" description="Helical" evidence="15">
    <location>
        <begin position="1024"/>
        <end position="1044"/>
    </location>
</feature>
<keyword evidence="7 15" id="KW-0812">Transmembrane</keyword>
<dbReference type="InterPro" id="IPR005821">
    <property type="entry name" value="Ion_trans_dom"/>
</dbReference>
<keyword evidence="3" id="KW-0813">Transport</keyword>
<feature type="transmembrane region" description="Helical" evidence="15">
    <location>
        <begin position="910"/>
        <end position="929"/>
    </location>
</feature>
<proteinExistence type="inferred from homology"/>
<dbReference type="RefSeq" id="XP_020911280.1">
    <property type="nucleotide sequence ID" value="XM_021055621.2"/>
</dbReference>
<feature type="transmembrane region" description="Helical" evidence="15">
    <location>
        <begin position="1152"/>
        <end position="1171"/>
    </location>
</feature>
<sequence length="1591" mass="178071">MTSPAIKRKANRLQLAAKINGTVTPLGISTGNMKRSGSVTSLTGSLAGYEMLHNSKKSWIASTFSRRECIRFIVNPKKPDGPDPDCQCGRAKSKHTSKALGHDTTATDWNPDRFTRQLPTNAYGEVEFQGTGSQNRSPYVRLSHDTDANKVLDLMLKRWNLEVPNLVISVTGGAKSFVLKPRLKEVFRRGLVKAAKTTGAWIITGGTNTGVMKHVGEAVKEQQLMLGSDSEVHVIGIASWGIVDKQNSLIQEKGASGRYPAVYSMEPTPGFSGAMLDSNHSHFLLVDNGTKGKYGVEISLRSRVEEGIMGLKTDSRSKAGSIGVPVVLLVLEGGPNTVQTMYELIQKKVPAVVIDGSGRAANVVAFAYSHTVKKTVDGQTISVIDPAYEDEVKSKVNEVFSFLGESGVNSLYEKIKCVLEDEKMVSVYRLEDGAISQEIDLAILKALLKANRSSPLAQLNLALAWNRIDLAKSDIFTEDRLWTTEQLSGPMITALLDDKADFAELFLHSGLSMSEFLTTEILCQLYAGVPTNSTIKPLLQKEMNKVGLQNISMQIVGEVVEQLMGDMYVSQYLRNGQYFEDVTENNAKFGSMSLKRMLSRSSMQPASTHNINLIDPIPTPYRDVFLWAVLCNRRELARVLWEAGRQPVAAALMACKLLRSLANKAHSDDTITDVSQDLNEHAKMFEERAIGVLDECFGENETLSQTLLVRELEHFGHLTCLDLAVSGDSQNFISHTACQVLLTRLWMGAMAMNTTSFKVMLCMFVPFLIFPIIYFVPDEHHERQEAERRHKQSLEASRHDNGAVVPTYRSKTDNRTSIDEEAKVGLDEEEDEADHGHFAIEEYIPEIRPDDSMEVMLRSKNLSVCQRIYAFYSAPFTKFAGNVVSYLAFILLYAYVIMMNFPKFDENKTVGGISAVEILLYFWVFSIFIEECRQLASKAPKSIWDKISIYLSDPWNFVDILSIVAFFTAVALRFFEDTFTAAHIVLSLDIIIFIARSLQIFSVNRHLGPRLVMIRKMMDDLKQFVIILLVFLIAYGISLEAIMFPGPGEFARNDTWKSIQGVLELPYWQMYGELFLDEIKGEKPGDFGAVSPTGKQISPLLLALFMLLANVLLLNLLIAIFSYTFELIQEDSDKVWKFQRYDLVQEYHSRPIFSPPLILIGHLFVFIRWIWQLCRCGNPPKGSSMKLTLTGMEMEQIDNWEFQAAETFSYQTQADTSDKLEERVKALGERVNNMANKLDRLMDNVLDPQKKIAPSVEESVQSGDPSTDGRLGRLEVNLTSNNEMLSKILKLLEAGNSVPRPPASATTIEFIHHKARSSPYPGSTIKREDVPDNKVDWEVNFPGYKPVEYTAPVVLSKPPWADPDLMSMAVKDRPKLKYNQLDTDYNVDRTSYNGKYKGLDGLPQNPMGRTGMAGRGLLGRFGPNHAADPIVTRWKRTSAGVMVEGGKKVLEFVAILRKDNNQWAIPGGMVEPGQAVTQTLKAEFGEEALAKINVSPEERERIGKQIERLFQKGDEIYKGYVDDPRNTDNSWMETLAVNFHDEKGEMFNDFKLQAGDDAAAVRWQRVSGNIPLYASHISILEKVAKLRDAAF</sequence>
<keyword evidence="9 15" id="KW-1133">Transmembrane helix</keyword>
<feature type="transmembrane region" description="Helical" evidence="15">
    <location>
        <begin position="879"/>
        <end position="898"/>
    </location>
</feature>
<feature type="transmembrane region" description="Helical" evidence="15">
    <location>
        <begin position="981"/>
        <end position="1003"/>
    </location>
</feature>
<reference evidence="17" key="1">
    <citation type="submission" date="2022-11" db="UniProtKB">
        <authorList>
            <consortium name="EnsemblMetazoa"/>
        </authorList>
    </citation>
    <scope>IDENTIFICATION</scope>
</reference>
<keyword evidence="12" id="KW-0407">Ion channel</keyword>
<dbReference type="Pfam" id="PF25969">
    <property type="entry name" value="NUDT9_N"/>
    <property type="match status" value="1"/>
</dbReference>
<evidence type="ECO:0000256" key="7">
    <source>
        <dbReference type="ARBA" id="ARBA00022692"/>
    </source>
</evidence>
<evidence type="ECO:0000256" key="11">
    <source>
        <dbReference type="ARBA" id="ARBA00023136"/>
    </source>
</evidence>
<evidence type="ECO:0000256" key="1">
    <source>
        <dbReference type="ARBA" id="ARBA00004651"/>
    </source>
</evidence>
<dbReference type="PANTHER" id="PTHR13800">
    <property type="entry name" value="TRANSIENT RECEPTOR POTENTIAL CATION CHANNEL, SUBFAMILY M, MEMBER 6"/>
    <property type="match status" value="1"/>
</dbReference>
<feature type="transmembrane region" description="Helical" evidence="15">
    <location>
        <begin position="757"/>
        <end position="776"/>
    </location>
</feature>
<evidence type="ECO:0000256" key="5">
    <source>
        <dbReference type="ARBA" id="ARBA00022568"/>
    </source>
</evidence>
<dbReference type="GO" id="GO:0099604">
    <property type="term" value="F:ligand-gated calcium channel activity"/>
    <property type="evidence" value="ECO:0007669"/>
    <property type="project" value="TreeGrafter"/>
</dbReference>
<evidence type="ECO:0000256" key="9">
    <source>
        <dbReference type="ARBA" id="ARBA00022989"/>
    </source>
</evidence>
<evidence type="ECO:0000256" key="8">
    <source>
        <dbReference type="ARBA" id="ARBA00022837"/>
    </source>
</evidence>
<evidence type="ECO:0000256" key="6">
    <source>
        <dbReference type="ARBA" id="ARBA00022673"/>
    </source>
</evidence>
<dbReference type="GeneID" id="110249041"/>
<evidence type="ECO:0000256" key="4">
    <source>
        <dbReference type="ARBA" id="ARBA00022475"/>
    </source>
</evidence>
<dbReference type="KEGG" id="epa:110249041"/>
<dbReference type="Pfam" id="PF25508">
    <property type="entry name" value="TRPM2"/>
    <property type="match status" value="1"/>
</dbReference>
<feature type="domain" description="Nudix hydrolase" evidence="16">
    <location>
        <begin position="1434"/>
        <end position="1586"/>
    </location>
</feature>
<comment type="similarity">
    <text evidence="2">Belongs to the transient receptor (TC 1.A.4) family. LTrpC subfamily. TRPM2 sub-subfamily.</text>
</comment>
<accession>A0A913XXC4</accession>
<feature type="transmembrane region" description="Helical" evidence="15">
    <location>
        <begin position="955"/>
        <end position="975"/>
    </location>
</feature>
<evidence type="ECO:0000256" key="14">
    <source>
        <dbReference type="SAM" id="MobiDB-lite"/>
    </source>
</evidence>
<dbReference type="GO" id="GO:0005886">
    <property type="term" value="C:plasma membrane"/>
    <property type="evidence" value="ECO:0007669"/>
    <property type="project" value="UniProtKB-SubCell"/>
</dbReference>
<dbReference type="Gene3D" id="3.90.79.10">
    <property type="entry name" value="Nucleoside Triphosphate Pyrophosphohydrolase"/>
    <property type="match status" value="1"/>
</dbReference>